<evidence type="ECO:0000313" key="1">
    <source>
        <dbReference type="EMBL" id="KAK1935390.1"/>
    </source>
</evidence>
<protein>
    <recommendedName>
        <fullName evidence="3">RxLR effector protein</fullName>
    </recommendedName>
</protein>
<organism evidence="1 2">
    <name type="scientific">Phytophthora citrophthora</name>
    <dbReference type="NCBI Taxonomy" id="4793"/>
    <lineage>
        <taxon>Eukaryota</taxon>
        <taxon>Sar</taxon>
        <taxon>Stramenopiles</taxon>
        <taxon>Oomycota</taxon>
        <taxon>Peronosporomycetes</taxon>
        <taxon>Peronosporales</taxon>
        <taxon>Peronosporaceae</taxon>
        <taxon>Phytophthora</taxon>
    </lineage>
</organism>
<sequence length="143" mass="16737">MEKGYLKLAQQVDDFTHQHHNMLQRKYGEEQSKALEKADKIYGVALKLQREQMNAWKHKGLTTDELFGMYKLDNGTMNLLETPGIKIWTRYADEFNPGEPTTLFKKLQKTYSDEYLSKILIKGKTVSRTEELASDLQNQQIRH</sequence>
<evidence type="ECO:0000313" key="2">
    <source>
        <dbReference type="Proteomes" id="UP001259832"/>
    </source>
</evidence>
<dbReference type="Proteomes" id="UP001259832">
    <property type="component" value="Unassembled WGS sequence"/>
</dbReference>
<name>A0AAD9LGA7_9STRA</name>
<comment type="caution">
    <text evidence="1">The sequence shown here is derived from an EMBL/GenBank/DDBJ whole genome shotgun (WGS) entry which is preliminary data.</text>
</comment>
<proteinExistence type="predicted"/>
<gene>
    <name evidence="1" type="ORF">P3T76_010615</name>
</gene>
<accession>A0AAD9LGA7</accession>
<evidence type="ECO:0008006" key="3">
    <source>
        <dbReference type="Google" id="ProtNLM"/>
    </source>
</evidence>
<dbReference type="AlphaFoldDB" id="A0AAD9LGA7"/>
<dbReference type="EMBL" id="JASMQC010000023">
    <property type="protein sequence ID" value="KAK1935390.1"/>
    <property type="molecule type" value="Genomic_DNA"/>
</dbReference>
<keyword evidence="2" id="KW-1185">Reference proteome</keyword>
<reference evidence="1" key="1">
    <citation type="submission" date="2023-08" db="EMBL/GenBank/DDBJ databases">
        <title>Reference Genome Resource for the Citrus Pathogen Phytophthora citrophthora.</title>
        <authorList>
            <person name="Moller H."/>
            <person name="Coetzee B."/>
            <person name="Rose L.J."/>
            <person name="Van Niekerk J.M."/>
        </authorList>
    </citation>
    <scope>NUCLEOTIDE SEQUENCE</scope>
    <source>
        <strain evidence="1">STE-U-9442</strain>
    </source>
</reference>